<comment type="cofactor">
    <cofactor evidence="2">
        <name>Mn(2+)</name>
        <dbReference type="ChEBI" id="CHEBI:29035"/>
    </cofactor>
</comment>
<dbReference type="GO" id="GO:0046496">
    <property type="term" value="P:nicotinamide nucleotide metabolic process"/>
    <property type="evidence" value="ECO:0007669"/>
    <property type="project" value="UniProtKB-ARBA"/>
</dbReference>
<dbReference type="GO" id="GO:0004750">
    <property type="term" value="F:D-ribulose-phosphate 3-epimerase activity"/>
    <property type="evidence" value="ECO:0007669"/>
    <property type="project" value="UniProtKB-EC"/>
</dbReference>
<evidence type="ECO:0000256" key="8">
    <source>
        <dbReference type="ARBA" id="ARBA00022723"/>
    </source>
</evidence>
<keyword evidence="15" id="KW-0812">Transmembrane</keyword>
<evidence type="ECO:0000256" key="14">
    <source>
        <dbReference type="ARBA" id="ARBA00057323"/>
    </source>
</evidence>
<evidence type="ECO:0000256" key="3">
    <source>
        <dbReference type="ARBA" id="ARBA00001947"/>
    </source>
</evidence>
<keyword evidence="8" id="KW-0479">Metal-binding</keyword>
<keyword evidence="9" id="KW-0862">Zinc</keyword>
<keyword evidence="18" id="KW-1185">Reference proteome</keyword>
<dbReference type="GO" id="GO:0005975">
    <property type="term" value="P:carbohydrate metabolic process"/>
    <property type="evidence" value="ECO:0007669"/>
    <property type="project" value="InterPro"/>
</dbReference>
<evidence type="ECO:0000259" key="16">
    <source>
        <dbReference type="Pfam" id="PF02517"/>
    </source>
</evidence>
<dbReference type="GO" id="GO:0006163">
    <property type="term" value="P:purine nucleotide metabolic process"/>
    <property type="evidence" value="ECO:0007669"/>
    <property type="project" value="UniProtKB-ARBA"/>
</dbReference>
<dbReference type="GO" id="GO:0046872">
    <property type="term" value="F:metal ion binding"/>
    <property type="evidence" value="ECO:0007669"/>
    <property type="project" value="UniProtKB-KW"/>
</dbReference>
<dbReference type="EC" id="5.1.3.1" evidence="7"/>
<feature type="transmembrane region" description="Helical" evidence="15">
    <location>
        <begin position="329"/>
        <end position="349"/>
    </location>
</feature>
<feature type="transmembrane region" description="Helical" evidence="15">
    <location>
        <begin position="213"/>
        <end position="233"/>
    </location>
</feature>
<dbReference type="InterPro" id="IPR011060">
    <property type="entry name" value="RibuloseP-bd_barrel"/>
</dbReference>
<dbReference type="GO" id="GO:1901135">
    <property type="term" value="P:carbohydrate derivative metabolic process"/>
    <property type="evidence" value="ECO:0007669"/>
    <property type="project" value="UniProtKB-ARBA"/>
</dbReference>
<dbReference type="PANTHER" id="PTHR11749">
    <property type="entry name" value="RIBULOSE-5-PHOSPHATE-3-EPIMERASE"/>
    <property type="match status" value="1"/>
</dbReference>
<comment type="function">
    <text evidence="14">Catalyzes the reversible epimerization of D-ribulose 5-phosphate to D-xylulose 5-phosphate.</text>
</comment>
<evidence type="ECO:0000256" key="5">
    <source>
        <dbReference type="ARBA" id="ARBA00009541"/>
    </source>
</evidence>
<feature type="domain" description="CAAX prenyl protease 2/Lysostaphin resistance protein A-like" evidence="16">
    <location>
        <begin position="228"/>
        <end position="309"/>
    </location>
</feature>
<dbReference type="Pfam" id="PF00834">
    <property type="entry name" value="Ribul_P_3_epim"/>
    <property type="match status" value="1"/>
</dbReference>
<feature type="transmembrane region" description="Helical" evidence="15">
    <location>
        <begin position="183"/>
        <end position="207"/>
    </location>
</feature>
<dbReference type="Pfam" id="PF02517">
    <property type="entry name" value="Rce1-like"/>
    <property type="match status" value="1"/>
</dbReference>
<dbReference type="InterPro" id="IPR003675">
    <property type="entry name" value="Rce1/LyrA-like_dom"/>
</dbReference>
<comment type="subunit">
    <text evidence="6">Homodimer.</text>
</comment>
<keyword evidence="13" id="KW-0119">Carbohydrate metabolism</keyword>
<keyword evidence="15" id="KW-0472">Membrane</keyword>
<proteinExistence type="inferred from homology"/>
<keyword evidence="15" id="KW-1133">Transmembrane helix</keyword>
<dbReference type="CDD" id="cd00429">
    <property type="entry name" value="RPE"/>
    <property type="match status" value="1"/>
</dbReference>
<dbReference type="AlphaFoldDB" id="A0A8S9ZM37"/>
<dbReference type="EMBL" id="JABEBT010000057">
    <property type="protein sequence ID" value="KAF7634464.1"/>
    <property type="molecule type" value="Genomic_DNA"/>
</dbReference>
<dbReference type="NCBIfam" id="NF004076">
    <property type="entry name" value="PRK05581.1-4"/>
    <property type="match status" value="1"/>
</dbReference>
<dbReference type="InterPro" id="IPR000056">
    <property type="entry name" value="Ribul_P_3_epim-like"/>
</dbReference>
<evidence type="ECO:0000256" key="7">
    <source>
        <dbReference type="ARBA" id="ARBA00013188"/>
    </source>
</evidence>
<dbReference type="InterPro" id="IPR013785">
    <property type="entry name" value="Aldolase_TIM"/>
</dbReference>
<comment type="catalytic activity">
    <reaction evidence="1">
        <text>D-ribulose 5-phosphate = D-xylulose 5-phosphate</text>
        <dbReference type="Rhea" id="RHEA:13677"/>
        <dbReference type="ChEBI" id="CHEBI:57737"/>
        <dbReference type="ChEBI" id="CHEBI:58121"/>
        <dbReference type="EC" id="5.1.3.1"/>
    </reaction>
</comment>
<dbReference type="Proteomes" id="UP000605970">
    <property type="component" value="Unassembled WGS sequence"/>
</dbReference>
<gene>
    <name evidence="17" type="ORF">Mgra_00006133</name>
</gene>
<keyword evidence="11" id="KW-0464">Manganese</keyword>
<evidence type="ECO:0000256" key="13">
    <source>
        <dbReference type="ARBA" id="ARBA00023277"/>
    </source>
</evidence>
<dbReference type="SUPFAM" id="SSF51366">
    <property type="entry name" value="Ribulose-phoshate binding barrel"/>
    <property type="match status" value="1"/>
</dbReference>
<sequence>MSSNLRALICPSILNADLADLANEARKLLDYGADYLHLDVMDGHFVPNLTFGHPLIDCLRKQLGAKFFFDVHLMVSNPEQWLSPMHKAGINQFTFHVEAPCFAGEDVKVFSLINKIKDKGLKCGMAINPKTEVNELLKFAHEIDTALVMTVEPGFGGQSFMIEQLDKFYENPFILMGFQLNNLFTVILLPSFLTFVFYLGTIATLIFDKSLQIKGFFLFFNLFNFLFIIFGLWRNFFNILWIRQAIMSFSCSHVHHIIDDRKRGISLANAFASRGFQMCYTYLFGLYATHIFFQTGNIIAPIICHSICNNLGVPSIDEVELFETKRIRILLYFLHFIGFLSWFLLRPIILSSDLYV</sequence>
<evidence type="ECO:0000256" key="12">
    <source>
        <dbReference type="ARBA" id="ARBA00023235"/>
    </source>
</evidence>
<keyword evidence="10" id="KW-0408">Iron</keyword>
<comment type="cofactor">
    <cofactor evidence="3">
        <name>Zn(2+)</name>
        <dbReference type="ChEBI" id="CHEBI:29105"/>
    </cofactor>
</comment>
<name>A0A8S9ZM37_9BILA</name>
<dbReference type="GO" id="GO:0004175">
    <property type="term" value="F:endopeptidase activity"/>
    <property type="evidence" value="ECO:0007669"/>
    <property type="project" value="UniProtKB-ARBA"/>
</dbReference>
<keyword evidence="12" id="KW-0413">Isomerase</keyword>
<evidence type="ECO:0000313" key="18">
    <source>
        <dbReference type="Proteomes" id="UP000605970"/>
    </source>
</evidence>
<evidence type="ECO:0000256" key="2">
    <source>
        <dbReference type="ARBA" id="ARBA00001936"/>
    </source>
</evidence>
<evidence type="ECO:0000256" key="1">
    <source>
        <dbReference type="ARBA" id="ARBA00001782"/>
    </source>
</evidence>
<dbReference type="FunFam" id="3.20.20.70:FF:000191">
    <property type="entry name" value="ribulose-phosphate 3-epimerase isoform X2"/>
    <property type="match status" value="1"/>
</dbReference>
<accession>A0A8S9ZM37</accession>
<evidence type="ECO:0000256" key="11">
    <source>
        <dbReference type="ARBA" id="ARBA00023211"/>
    </source>
</evidence>
<dbReference type="GO" id="GO:0080120">
    <property type="term" value="P:CAAX-box protein maturation"/>
    <property type="evidence" value="ECO:0007669"/>
    <property type="project" value="UniProtKB-ARBA"/>
</dbReference>
<dbReference type="OrthoDB" id="1927044at2759"/>
<evidence type="ECO:0000256" key="15">
    <source>
        <dbReference type="SAM" id="Phobius"/>
    </source>
</evidence>
<dbReference type="GO" id="GO:0006091">
    <property type="term" value="P:generation of precursor metabolites and energy"/>
    <property type="evidence" value="ECO:0007669"/>
    <property type="project" value="UniProtKB-ARBA"/>
</dbReference>
<evidence type="ECO:0000313" key="17">
    <source>
        <dbReference type="EMBL" id="KAF7634464.1"/>
    </source>
</evidence>
<reference evidence="17" key="1">
    <citation type="journal article" date="2020" name="Ecol. Evol.">
        <title>Genome structure and content of the rice root-knot nematode (Meloidogyne graminicola).</title>
        <authorList>
            <person name="Phan N.T."/>
            <person name="Danchin E.G.J."/>
            <person name="Klopp C."/>
            <person name="Perfus-Barbeoch L."/>
            <person name="Kozlowski D.K."/>
            <person name="Koutsovoulos G.D."/>
            <person name="Lopez-Roques C."/>
            <person name="Bouchez O."/>
            <person name="Zahm M."/>
            <person name="Besnard G."/>
            <person name="Bellafiore S."/>
        </authorList>
    </citation>
    <scope>NUCLEOTIDE SEQUENCE</scope>
    <source>
        <strain evidence="17">VN-18</strain>
    </source>
</reference>
<evidence type="ECO:0000256" key="9">
    <source>
        <dbReference type="ARBA" id="ARBA00022833"/>
    </source>
</evidence>
<evidence type="ECO:0000256" key="6">
    <source>
        <dbReference type="ARBA" id="ARBA00011738"/>
    </source>
</evidence>
<comment type="cofactor">
    <cofactor evidence="4">
        <name>Fe(2+)</name>
        <dbReference type="ChEBI" id="CHEBI:29033"/>
    </cofactor>
</comment>
<evidence type="ECO:0000256" key="10">
    <source>
        <dbReference type="ARBA" id="ARBA00023004"/>
    </source>
</evidence>
<dbReference type="PROSITE" id="PS01085">
    <property type="entry name" value="RIBUL_P_3_EPIMER_1"/>
    <property type="match status" value="1"/>
</dbReference>
<comment type="similarity">
    <text evidence="5">Belongs to the ribulose-phosphate 3-epimerase family.</text>
</comment>
<dbReference type="Gene3D" id="3.20.20.70">
    <property type="entry name" value="Aldolase class I"/>
    <property type="match status" value="1"/>
</dbReference>
<organism evidence="17 18">
    <name type="scientific">Meloidogyne graminicola</name>
    <dbReference type="NCBI Taxonomy" id="189291"/>
    <lineage>
        <taxon>Eukaryota</taxon>
        <taxon>Metazoa</taxon>
        <taxon>Ecdysozoa</taxon>
        <taxon>Nematoda</taxon>
        <taxon>Chromadorea</taxon>
        <taxon>Rhabditida</taxon>
        <taxon>Tylenchina</taxon>
        <taxon>Tylenchomorpha</taxon>
        <taxon>Tylenchoidea</taxon>
        <taxon>Meloidogynidae</taxon>
        <taxon>Meloidogyninae</taxon>
        <taxon>Meloidogyne</taxon>
    </lineage>
</organism>
<protein>
    <recommendedName>
        <fullName evidence="7">ribulose-phosphate 3-epimerase</fullName>
        <ecNumber evidence="7">5.1.3.1</ecNumber>
    </recommendedName>
</protein>
<comment type="caution">
    <text evidence="17">The sequence shown here is derived from an EMBL/GenBank/DDBJ whole genome shotgun (WGS) entry which is preliminary data.</text>
</comment>
<evidence type="ECO:0000256" key="4">
    <source>
        <dbReference type="ARBA" id="ARBA00001954"/>
    </source>
</evidence>